<dbReference type="GO" id="GO:0022857">
    <property type="term" value="F:transmembrane transporter activity"/>
    <property type="evidence" value="ECO:0007669"/>
    <property type="project" value="TreeGrafter"/>
</dbReference>
<feature type="transmembrane region" description="Helical" evidence="6">
    <location>
        <begin position="387"/>
        <end position="411"/>
    </location>
</feature>
<sequence>MLRNYFKIAWRNLVRNRAFSAINITGLAIGLASCMLISLYVLDELSFDRFHEKGDRIVRVVFKGVMQGGEMNEAHVMPPTAAALKADYPEVLEATRLRRGGSPLVLLNQKLYTDDQLAFVDSNFLQVFTFPLIEGNAKTALLQPNTIVISRTLAEKYYGKQDPIGKVLTFKDWKTPYTVTGVMEEMPAHSHIQFDMLASMSSLEDAKSTSWMISEFYTYLVLPEGYDYKQLNAKLPQTVDKYMGPQLKQALGLTMAEFRKKGNSLGLYLQPLNDIHLHSDYQFDLGTNGDLKYVYIFSAIAIIMLLIACINFMNLSTAGSSKRAREVGVRKVMGSEKIELVAQFLMESILLTGISLVLGTIICLAGLPLLNSLSGKNLGFSFEAIQAILPALLLFGLFVGVFAGSYPAFFLSSFKPISVLKGGSAAVKLNSSGKNIGLRSGLVVFQFFISITLMVGATVVYQQLKFIQNKKLGYDKDQVLVVPAWALGKNLPVFRDELLRDSRVSNISLSGYVPAGPSDGNNYMISPENNSSQLLKTLRYEVDYNYLATLGMQMVEGRNFSKDYGMDSTAIILNETAAKALGWQNDALGKIVSRRNNEGKGTDYRVIGIVKDFHFKSLREKISPLVMTLNQGYGWMIIKTKNKEVSGLLAKMQNQWDSFKPDLPFTYSFLDERFNETYKTEQKTGQILGLFAGLTIFVACMGLFGLAIFTAEQRTKEIGVRKVLGASVAGIVALLSKDFIKLVLVAIVIALPVSWWMMSRWLEDFEYKIAISWWALALVSLLSVAIALLTVSFQSVKAALMNPVKSLRSE</sequence>
<feature type="transmembrane region" description="Helical" evidence="6">
    <location>
        <begin position="340"/>
        <end position="367"/>
    </location>
</feature>
<organism evidence="9 10">
    <name type="scientific">Dyadobacter psychrophilus</name>
    <dbReference type="NCBI Taxonomy" id="651661"/>
    <lineage>
        <taxon>Bacteria</taxon>
        <taxon>Pseudomonadati</taxon>
        <taxon>Bacteroidota</taxon>
        <taxon>Cytophagia</taxon>
        <taxon>Cytophagales</taxon>
        <taxon>Spirosomataceae</taxon>
        <taxon>Dyadobacter</taxon>
    </lineage>
</organism>
<evidence type="ECO:0000256" key="3">
    <source>
        <dbReference type="ARBA" id="ARBA00022692"/>
    </source>
</evidence>
<feature type="domain" description="MacB-like periplasmic core" evidence="8">
    <location>
        <begin position="449"/>
        <end position="613"/>
    </location>
</feature>
<feature type="transmembrane region" description="Helical" evidence="6">
    <location>
        <begin position="771"/>
        <end position="791"/>
    </location>
</feature>
<comment type="subcellular location">
    <subcellularLocation>
        <location evidence="1">Cell membrane</location>
        <topology evidence="1">Multi-pass membrane protein</topology>
    </subcellularLocation>
</comment>
<dbReference type="Pfam" id="PF12704">
    <property type="entry name" value="MacB_PCD"/>
    <property type="match status" value="2"/>
</dbReference>
<dbReference type="EMBL" id="FUZA01000002">
    <property type="protein sequence ID" value="SKB83670.1"/>
    <property type="molecule type" value="Genomic_DNA"/>
</dbReference>
<proteinExistence type="predicted"/>
<feature type="transmembrane region" description="Helical" evidence="6">
    <location>
        <begin position="293"/>
        <end position="315"/>
    </location>
</feature>
<dbReference type="Proteomes" id="UP000190897">
    <property type="component" value="Unassembled WGS sequence"/>
</dbReference>
<keyword evidence="10" id="KW-1185">Reference proteome</keyword>
<feature type="domain" description="ABC3 transporter permease C-terminal" evidence="7">
    <location>
        <begin position="299"/>
        <end position="413"/>
    </location>
</feature>
<keyword evidence="3 6" id="KW-0812">Transmembrane</keyword>
<evidence type="ECO:0000259" key="7">
    <source>
        <dbReference type="Pfam" id="PF02687"/>
    </source>
</evidence>
<reference evidence="10" key="1">
    <citation type="submission" date="2017-02" db="EMBL/GenBank/DDBJ databases">
        <authorList>
            <person name="Varghese N."/>
            <person name="Submissions S."/>
        </authorList>
    </citation>
    <scope>NUCLEOTIDE SEQUENCE [LARGE SCALE GENOMIC DNA]</scope>
    <source>
        <strain evidence="10">DSM 22270</strain>
    </source>
</reference>
<dbReference type="PANTHER" id="PTHR30572">
    <property type="entry name" value="MEMBRANE COMPONENT OF TRANSPORTER-RELATED"/>
    <property type="match status" value="1"/>
</dbReference>
<feature type="transmembrane region" description="Helical" evidence="6">
    <location>
        <begin position="21"/>
        <end position="42"/>
    </location>
</feature>
<feature type="domain" description="MacB-like periplasmic core" evidence="8">
    <location>
        <begin position="20"/>
        <end position="236"/>
    </location>
</feature>
<dbReference type="InterPro" id="IPR025857">
    <property type="entry name" value="MacB_PCD"/>
</dbReference>
<evidence type="ECO:0000256" key="2">
    <source>
        <dbReference type="ARBA" id="ARBA00022475"/>
    </source>
</evidence>
<feature type="transmembrane region" description="Helical" evidence="6">
    <location>
        <begin position="442"/>
        <end position="461"/>
    </location>
</feature>
<name>A0A1T5EIX2_9BACT</name>
<dbReference type="RefSeq" id="WP_082214964.1">
    <property type="nucleotide sequence ID" value="NZ_FUZA01000002.1"/>
</dbReference>
<keyword evidence="5 6" id="KW-0472">Membrane</keyword>
<dbReference type="OrthoDB" id="5933722at2"/>
<accession>A0A1T5EIX2</accession>
<evidence type="ECO:0000256" key="4">
    <source>
        <dbReference type="ARBA" id="ARBA00022989"/>
    </source>
</evidence>
<keyword evidence="4 6" id="KW-1133">Transmembrane helix</keyword>
<feature type="domain" description="ABC3 transporter permease C-terminal" evidence="7">
    <location>
        <begin position="690"/>
        <end position="803"/>
    </location>
</feature>
<dbReference type="InterPro" id="IPR003838">
    <property type="entry name" value="ABC3_permease_C"/>
</dbReference>
<evidence type="ECO:0000256" key="6">
    <source>
        <dbReference type="SAM" id="Phobius"/>
    </source>
</evidence>
<evidence type="ECO:0000313" key="10">
    <source>
        <dbReference type="Proteomes" id="UP000190897"/>
    </source>
</evidence>
<dbReference type="Pfam" id="PF02687">
    <property type="entry name" value="FtsX"/>
    <property type="match status" value="2"/>
</dbReference>
<evidence type="ECO:0000313" key="9">
    <source>
        <dbReference type="EMBL" id="SKB83670.1"/>
    </source>
</evidence>
<dbReference type="STRING" id="651661.SAMN05660293_02485"/>
<evidence type="ECO:0000256" key="5">
    <source>
        <dbReference type="ARBA" id="ARBA00023136"/>
    </source>
</evidence>
<gene>
    <name evidence="9" type="ORF">SAMN05660293_02485</name>
</gene>
<dbReference type="GO" id="GO:0005886">
    <property type="term" value="C:plasma membrane"/>
    <property type="evidence" value="ECO:0007669"/>
    <property type="project" value="UniProtKB-SubCell"/>
</dbReference>
<dbReference type="PROSITE" id="PS51257">
    <property type="entry name" value="PROKAR_LIPOPROTEIN"/>
    <property type="match status" value="1"/>
</dbReference>
<dbReference type="InterPro" id="IPR050250">
    <property type="entry name" value="Macrolide_Exporter_MacB"/>
</dbReference>
<dbReference type="AlphaFoldDB" id="A0A1T5EIX2"/>
<protein>
    <submittedName>
        <fullName evidence="9">Putative ABC transport system permease protein</fullName>
    </submittedName>
</protein>
<feature type="transmembrane region" description="Helical" evidence="6">
    <location>
        <begin position="687"/>
        <end position="711"/>
    </location>
</feature>
<keyword evidence="2" id="KW-1003">Cell membrane</keyword>
<evidence type="ECO:0000259" key="8">
    <source>
        <dbReference type="Pfam" id="PF12704"/>
    </source>
</evidence>
<dbReference type="PANTHER" id="PTHR30572:SF18">
    <property type="entry name" value="ABC-TYPE MACROLIDE FAMILY EXPORT SYSTEM PERMEASE COMPONENT 2"/>
    <property type="match status" value="1"/>
</dbReference>
<evidence type="ECO:0000256" key="1">
    <source>
        <dbReference type="ARBA" id="ARBA00004651"/>
    </source>
</evidence>